<reference evidence="1" key="1">
    <citation type="submission" date="2022-01" db="EMBL/GenBank/DDBJ databases">
        <authorList>
            <person name="King R."/>
        </authorList>
    </citation>
    <scope>NUCLEOTIDE SEQUENCE</scope>
</reference>
<organism evidence="1 2">
    <name type="scientific">Phyllotreta striolata</name>
    <name type="common">Striped flea beetle</name>
    <name type="synonym">Crioceris striolata</name>
    <dbReference type="NCBI Taxonomy" id="444603"/>
    <lineage>
        <taxon>Eukaryota</taxon>
        <taxon>Metazoa</taxon>
        <taxon>Ecdysozoa</taxon>
        <taxon>Arthropoda</taxon>
        <taxon>Hexapoda</taxon>
        <taxon>Insecta</taxon>
        <taxon>Pterygota</taxon>
        <taxon>Neoptera</taxon>
        <taxon>Endopterygota</taxon>
        <taxon>Coleoptera</taxon>
        <taxon>Polyphaga</taxon>
        <taxon>Cucujiformia</taxon>
        <taxon>Chrysomeloidea</taxon>
        <taxon>Chrysomelidae</taxon>
        <taxon>Galerucinae</taxon>
        <taxon>Alticini</taxon>
        <taxon>Phyllotreta</taxon>
    </lineage>
</organism>
<evidence type="ECO:0000313" key="1">
    <source>
        <dbReference type="EMBL" id="CAG9859191.1"/>
    </source>
</evidence>
<keyword evidence="2" id="KW-1185">Reference proteome</keyword>
<dbReference type="EMBL" id="OU900095">
    <property type="protein sequence ID" value="CAG9859191.1"/>
    <property type="molecule type" value="Genomic_DNA"/>
</dbReference>
<sequence length="223" mass="26352">MSEPNNSDLSPIMEHVLKSLFLQEEILESNWEKMQQCQVNYQETYETYTALKKNDEKSKRLMELKMSNSDYIKKIHFFADKLASFNEHIKTNQEIIPQNENNDDKQKENFTSRKDHIVECLETLQSKYKDETLDDQIRNVSQEMHSALQLENEIGESVKRLLDQMKRRNFSENKDVCSKCSRLADELGPNDDPEDIKKKLADKEKDVAILKLKIKRMKQTLME</sequence>
<accession>A0A9N9TNF6</accession>
<proteinExistence type="predicted"/>
<dbReference type="AlphaFoldDB" id="A0A9N9TNF6"/>
<dbReference type="Proteomes" id="UP001153712">
    <property type="component" value="Chromosome 2"/>
</dbReference>
<protein>
    <submittedName>
        <fullName evidence="1">Uncharacterized protein</fullName>
    </submittedName>
</protein>
<name>A0A9N9TNF6_PHYSR</name>
<evidence type="ECO:0000313" key="2">
    <source>
        <dbReference type="Proteomes" id="UP001153712"/>
    </source>
</evidence>
<gene>
    <name evidence="1" type="ORF">PHYEVI_LOCUS5565</name>
</gene>